<dbReference type="FunFam" id="3.20.10.10:FF:000002">
    <property type="entry name" value="D-alanine aminotransferase"/>
    <property type="match status" value="1"/>
</dbReference>
<evidence type="ECO:0000256" key="3">
    <source>
        <dbReference type="ARBA" id="ARBA00004824"/>
    </source>
</evidence>
<sequence>MAIQKSGKIWLDGEIINWEEAKVHVLTNALHYGSGVFEGIRCYKTDKGPTIFRLEDHIDRFYYSAGCLSIEIPFSKNDIKKSITTLIKINKINECYIRPIAFCGYGKLGLDVSGSKVNTAIILWPWGAYLGGIELSAVVSSYRRLSPKSVPIDAKISGYYANSIIATMEAKKRGADEAILLDDNGYVAEGAGENIFIVENGKLYTPPKGAILPGITRDSVMRIAKREGIKVIEKDISVSKLKNAEEVFFTGTAVEICPVVKIDGQKIGKGKVGPISLRIKEKYIRITRGRDKKYKKWLTYV</sequence>
<evidence type="ECO:0000256" key="2">
    <source>
        <dbReference type="ARBA" id="ARBA00003109"/>
    </source>
</evidence>
<comment type="caution">
    <text evidence="18">The sequence shown here is derived from an EMBL/GenBank/DDBJ whole genome shotgun (WGS) entry which is preliminary data.</text>
</comment>
<evidence type="ECO:0000256" key="5">
    <source>
        <dbReference type="ARBA" id="ARBA00005072"/>
    </source>
</evidence>
<evidence type="ECO:0000256" key="11">
    <source>
        <dbReference type="ARBA" id="ARBA00023304"/>
    </source>
</evidence>
<comment type="function">
    <text evidence="2 17">Acts on leucine, isoleucine and valine.</text>
</comment>
<comment type="catalytic activity">
    <reaction evidence="13 17">
        <text>L-isoleucine + 2-oxoglutarate = (S)-3-methyl-2-oxopentanoate + L-glutamate</text>
        <dbReference type="Rhea" id="RHEA:24801"/>
        <dbReference type="ChEBI" id="CHEBI:16810"/>
        <dbReference type="ChEBI" id="CHEBI:29985"/>
        <dbReference type="ChEBI" id="CHEBI:35146"/>
        <dbReference type="ChEBI" id="CHEBI:58045"/>
        <dbReference type="EC" id="2.6.1.42"/>
    </reaction>
</comment>
<dbReference type="GO" id="GO:0052656">
    <property type="term" value="F:L-isoleucine-2-oxoglutarate transaminase activity"/>
    <property type="evidence" value="ECO:0007669"/>
    <property type="project" value="RHEA"/>
</dbReference>
<evidence type="ECO:0000256" key="9">
    <source>
        <dbReference type="ARBA" id="ARBA00022679"/>
    </source>
</evidence>
<evidence type="ECO:0000256" key="10">
    <source>
        <dbReference type="ARBA" id="ARBA00022898"/>
    </source>
</evidence>
<dbReference type="PANTHER" id="PTHR42743:SF11">
    <property type="entry name" value="AMINODEOXYCHORISMATE LYASE"/>
    <property type="match status" value="1"/>
</dbReference>
<dbReference type="InterPro" id="IPR043132">
    <property type="entry name" value="BCAT-like_C"/>
</dbReference>
<evidence type="ECO:0000256" key="16">
    <source>
        <dbReference type="RuleBase" id="RU004516"/>
    </source>
</evidence>
<dbReference type="PROSITE" id="PS00770">
    <property type="entry name" value="AA_TRANSFER_CLASS_4"/>
    <property type="match status" value="1"/>
</dbReference>
<evidence type="ECO:0000256" key="1">
    <source>
        <dbReference type="ARBA" id="ARBA00001933"/>
    </source>
</evidence>
<evidence type="ECO:0000256" key="6">
    <source>
        <dbReference type="ARBA" id="ARBA00009320"/>
    </source>
</evidence>
<evidence type="ECO:0000256" key="8">
    <source>
        <dbReference type="ARBA" id="ARBA00022605"/>
    </source>
</evidence>
<comment type="similarity">
    <text evidence="6 15">Belongs to the class-IV pyridoxal-phosphate-dependent aminotransferase family.</text>
</comment>
<dbReference type="GO" id="GO:0009098">
    <property type="term" value="P:L-leucine biosynthetic process"/>
    <property type="evidence" value="ECO:0007669"/>
    <property type="project" value="UniProtKB-UniPathway"/>
</dbReference>
<comment type="cofactor">
    <cofactor evidence="1 16">
        <name>pyridoxal 5'-phosphate</name>
        <dbReference type="ChEBI" id="CHEBI:597326"/>
    </cofactor>
</comment>
<comment type="pathway">
    <text evidence="3 17">Amino-acid biosynthesis; L-isoleucine biosynthesis; L-isoleucine from 2-oxobutanoate: step 4/4.</text>
</comment>
<dbReference type="GO" id="GO:0009097">
    <property type="term" value="P:isoleucine biosynthetic process"/>
    <property type="evidence" value="ECO:0007669"/>
    <property type="project" value="UniProtKB-UniPathway"/>
</dbReference>
<evidence type="ECO:0000313" key="19">
    <source>
        <dbReference type="Proteomes" id="UP000177117"/>
    </source>
</evidence>
<protein>
    <recommendedName>
        <fullName evidence="17">Branched-chain-amino-acid aminotransferase</fullName>
        <shortName evidence="17">BCAT</shortName>
        <ecNumber evidence="17">2.6.1.42</ecNumber>
    </recommendedName>
</protein>
<evidence type="ECO:0000256" key="17">
    <source>
        <dbReference type="RuleBase" id="RU364094"/>
    </source>
</evidence>
<evidence type="ECO:0000313" key="18">
    <source>
        <dbReference type="EMBL" id="OGN01045.1"/>
    </source>
</evidence>
<dbReference type="Gene3D" id="3.30.470.10">
    <property type="match status" value="1"/>
</dbReference>
<dbReference type="CDD" id="cd01557">
    <property type="entry name" value="BCAT_beta_family"/>
    <property type="match status" value="1"/>
</dbReference>
<comment type="pathway">
    <text evidence="5 17">Amino-acid biosynthesis; L-leucine biosynthesis; L-leucine from 3-methyl-2-oxobutanoate: step 4/4.</text>
</comment>
<dbReference type="Proteomes" id="UP000177117">
    <property type="component" value="Unassembled WGS sequence"/>
</dbReference>
<dbReference type="InterPro" id="IPR005785">
    <property type="entry name" value="B_amino_transI"/>
</dbReference>
<dbReference type="EMBL" id="MGJD01000011">
    <property type="protein sequence ID" value="OGN01045.1"/>
    <property type="molecule type" value="Genomic_DNA"/>
</dbReference>
<accession>A0A1F8EJL1</accession>
<dbReference type="InterPro" id="IPR018300">
    <property type="entry name" value="Aminotrans_IV_CS"/>
</dbReference>
<evidence type="ECO:0000256" key="12">
    <source>
        <dbReference type="ARBA" id="ARBA00048212"/>
    </source>
</evidence>
<dbReference type="Gene3D" id="3.20.10.10">
    <property type="entry name" value="D-amino Acid Aminotransferase, subunit A, domain 2"/>
    <property type="match status" value="1"/>
</dbReference>
<dbReference type="NCBIfam" id="TIGR01122">
    <property type="entry name" value="ilvE_I"/>
    <property type="match status" value="1"/>
</dbReference>
<evidence type="ECO:0000256" key="14">
    <source>
        <dbReference type="ARBA" id="ARBA00049229"/>
    </source>
</evidence>
<evidence type="ECO:0000256" key="15">
    <source>
        <dbReference type="RuleBase" id="RU004106"/>
    </source>
</evidence>
<dbReference type="GO" id="GO:0052654">
    <property type="term" value="F:L-leucine-2-oxoglutarate transaminase activity"/>
    <property type="evidence" value="ECO:0007669"/>
    <property type="project" value="RHEA"/>
</dbReference>
<dbReference type="UniPathway" id="UPA00049">
    <property type="reaction ID" value="UER00062"/>
</dbReference>
<comment type="catalytic activity">
    <reaction evidence="14 17">
        <text>L-leucine + 2-oxoglutarate = 4-methyl-2-oxopentanoate + L-glutamate</text>
        <dbReference type="Rhea" id="RHEA:18321"/>
        <dbReference type="ChEBI" id="CHEBI:16810"/>
        <dbReference type="ChEBI" id="CHEBI:17865"/>
        <dbReference type="ChEBI" id="CHEBI:29985"/>
        <dbReference type="ChEBI" id="CHEBI:57427"/>
        <dbReference type="EC" id="2.6.1.42"/>
    </reaction>
</comment>
<dbReference type="Pfam" id="PF01063">
    <property type="entry name" value="Aminotran_4"/>
    <property type="match status" value="1"/>
</dbReference>
<dbReference type="GO" id="GO:0009099">
    <property type="term" value="P:L-valine biosynthetic process"/>
    <property type="evidence" value="ECO:0007669"/>
    <property type="project" value="UniProtKB-UniPathway"/>
</dbReference>
<dbReference type="InterPro" id="IPR050571">
    <property type="entry name" value="Class-IV_PLP-Dep_Aminotrnsfr"/>
</dbReference>
<dbReference type="SUPFAM" id="SSF56752">
    <property type="entry name" value="D-aminoacid aminotransferase-like PLP-dependent enzymes"/>
    <property type="match status" value="1"/>
</dbReference>
<keyword evidence="10 16" id="KW-0663">Pyridoxal phosphate</keyword>
<dbReference type="EC" id="2.6.1.42" evidence="17"/>
<keyword evidence="7 17" id="KW-0032">Aminotransferase</keyword>
<evidence type="ECO:0000256" key="4">
    <source>
        <dbReference type="ARBA" id="ARBA00004931"/>
    </source>
</evidence>
<dbReference type="InterPro" id="IPR033939">
    <property type="entry name" value="BCAT_family"/>
</dbReference>
<reference evidence="18 19" key="1">
    <citation type="journal article" date="2016" name="Nat. Commun.">
        <title>Thousands of microbial genomes shed light on interconnected biogeochemical processes in an aquifer system.</title>
        <authorList>
            <person name="Anantharaman K."/>
            <person name="Brown C.T."/>
            <person name="Hug L.A."/>
            <person name="Sharon I."/>
            <person name="Castelle C.J."/>
            <person name="Probst A.J."/>
            <person name="Thomas B.C."/>
            <person name="Singh A."/>
            <person name="Wilkins M.J."/>
            <person name="Karaoz U."/>
            <person name="Brodie E.L."/>
            <person name="Williams K.H."/>
            <person name="Hubbard S.S."/>
            <person name="Banfield J.F."/>
        </authorList>
    </citation>
    <scope>NUCLEOTIDE SEQUENCE [LARGE SCALE GENOMIC DNA]</scope>
</reference>
<dbReference type="NCBIfam" id="NF005146">
    <property type="entry name" value="PRK06606.1"/>
    <property type="match status" value="1"/>
</dbReference>
<keyword evidence="8 17" id="KW-0028">Amino-acid biosynthesis</keyword>
<keyword evidence="11 17" id="KW-0100">Branched-chain amino acid biosynthesis</keyword>
<proteinExistence type="inferred from homology"/>
<gene>
    <name evidence="17" type="primary">ilvE</name>
    <name evidence="18" type="ORF">A2650_02295</name>
</gene>
<dbReference type="GO" id="GO:0052655">
    <property type="term" value="F:L-valine-2-oxoglutarate transaminase activity"/>
    <property type="evidence" value="ECO:0007669"/>
    <property type="project" value="RHEA"/>
</dbReference>
<dbReference type="InterPro" id="IPR043131">
    <property type="entry name" value="BCAT-like_N"/>
</dbReference>
<comment type="catalytic activity">
    <reaction evidence="12 17">
        <text>L-valine + 2-oxoglutarate = 3-methyl-2-oxobutanoate + L-glutamate</text>
        <dbReference type="Rhea" id="RHEA:24813"/>
        <dbReference type="ChEBI" id="CHEBI:11851"/>
        <dbReference type="ChEBI" id="CHEBI:16810"/>
        <dbReference type="ChEBI" id="CHEBI:29985"/>
        <dbReference type="ChEBI" id="CHEBI:57762"/>
        <dbReference type="EC" id="2.6.1.42"/>
    </reaction>
</comment>
<keyword evidence="9 17" id="KW-0808">Transferase</keyword>
<dbReference type="UniPathway" id="UPA00048">
    <property type="reaction ID" value="UER00073"/>
</dbReference>
<dbReference type="PANTHER" id="PTHR42743">
    <property type="entry name" value="AMINO-ACID AMINOTRANSFERASE"/>
    <property type="match status" value="1"/>
</dbReference>
<evidence type="ECO:0000256" key="7">
    <source>
        <dbReference type="ARBA" id="ARBA00022576"/>
    </source>
</evidence>
<evidence type="ECO:0000256" key="13">
    <source>
        <dbReference type="ARBA" id="ARBA00048798"/>
    </source>
</evidence>
<organism evidence="18 19">
    <name type="scientific">Candidatus Yanofskybacteria bacterium RIFCSPHIGHO2_01_FULL_41_53</name>
    <dbReference type="NCBI Taxonomy" id="1802663"/>
    <lineage>
        <taxon>Bacteria</taxon>
        <taxon>Candidatus Yanofskyibacteriota</taxon>
    </lineage>
</organism>
<dbReference type="InterPro" id="IPR036038">
    <property type="entry name" value="Aminotransferase-like"/>
</dbReference>
<dbReference type="AlphaFoldDB" id="A0A1F8EJL1"/>
<name>A0A1F8EJL1_9BACT</name>
<dbReference type="InterPro" id="IPR001544">
    <property type="entry name" value="Aminotrans_IV"/>
</dbReference>
<comment type="pathway">
    <text evidence="4 17">Amino-acid biosynthesis; L-valine biosynthesis; L-valine from pyruvate: step 4/4.</text>
</comment>
<dbReference type="UniPathway" id="UPA00047">
    <property type="reaction ID" value="UER00058"/>
</dbReference>